<dbReference type="InterPro" id="IPR050237">
    <property type="entry name" value="ATP-dep_AMP-bd_enzyme"/>
</dbReference>
<feature type="domain" description="AMP-binding enzyme C-terminal" evidence="2">
    <location>
        <begin position="468"/>
        <end position="543"/>
    </location>
</feature>
<dbReference type="InterPro" id="IPR045851">
    <property type="entry name" value="AMP-bd_C_sf"/>
</dbReference>
<organism evidence="3 4">
    <name type="scientific">Altererythrobacter arenosus</name>
    <dbReference type="NCBI Taxonomy" id="3032592"/>
    <lineage>
        <taxon>Bacteria</taxon>
        <taxon>Pseudomonadati</taxon>
        <taxon>Pseudomonadota</taxon>
        <taxon>Alphaproteobacteria</taxon>
        <taxon>Sphingomonadales</taxon>
        <taxon>Erythrobacteraceae</taxon>
        <taxon>Altererythrobacter</taxon>
    </lineage>
</organism>
<dbReference type="PANTHER" id="PTHR43767">
    <property type="entry name" value="LONG-CHAIN-FATTY-ACID--COA LIGASE"/>
    <property type="match status" value="1"/>
</dbReference>
<dbReference type="RefSeq" id="WP_278017718.1">
    <property type="nucleotide sequence ID" value="NZ_CP121106.1"/>
</dbReference>
<proteinExistence type="predicted"/>
<dbReference type="InterPro" id="IPR042099">
    <property type="entry name" value="ANL_N_sf"/>
</dbReference>
<sequence length="557" mass="59870">MDVSRSRYHHPTPWDTQFEALSLPEMFARTTVRRGAAPLLHFLGREYSYAELYADAQRFASHLAARGIAKGDRVGLFLPNVPIYVAAYYGAMMAGAIVVNFSPLYTVDELSQQVADSGTRLLVTVDVPELYGTAEKVLRGSALETLVVGELAAMLPTAKRVAMKIFARSKIAKVAYGSDILRWSELVSGAGEPPKLAIDPNEVALLQYTGGTTGTPKGAMLSHANLSINAQQVCGINPFGDAENEVFMGALPMFHVFANTALLNHAVASGASIAIVPRFEAKQVLQTIGKEGATGFPGVPTMFQALLDHPDLDKTDLSSLKVCISGGAPLPAPVREKWEARTGTRLVEGYGLTESSGVVSANPYDGVRKPGTIGQVVAGTEILLLDKEDPAKLAPDGEPGELAIHGPQIMQGYWNRPEASAEVFVEHGGKRYLRTGDVAVQDEDGFLQIVDRIKDMIAVGGFKVFPSEVEKVLLEHEAVKEALVLGLPDTYRGESVNGYITLVPDAAVDAEAIKAWVNARLGKHERLETLGIRDSLPKTMIGKLDRKALKAEISGES</sequence>
<dbReference type="Pfam" id="PF00501">
    <property type="entry name" value="AMP-binding"/>
    <property type="match status" value="1"/>
</dbReference>
<keyword evidence="3" id="KW-0436">Ligase</keyword>
<evidence type="ECO:0000259" key="2">
    <source>
        <dbReference type="Pfam" id="PF13193"/>
    </source>
</evidence>
<dbReference type="InterPro" id="IPR020845">
    <property type="entry name" value="AMP-binding_CS"/>
</dbReference>
<dbReference type="Pfam" id="PF13193">
    <property type="entry name" value="AMP-binding_C"/>
    <property type="match status" value="1"/>
</dbReference>
<evidence type="ECO:0000313" key="3">
    <source>
        <dbReference type="EMBL" id="WFL79029.1"/>
    </source>
</evidence>
<dbReference type="Gene3D" id="3.30.300.30">
    <property type="match status" value="1"/>
</dbReference>
<dbReference type="GO" id="GO:0016874">
    <property type="term" value="F:ligase activity"/>
    <property type="evidence" value="ECO:0007669"/>
    <property type="project" value="UniProtKB-KW"/>
</dbReference>
<name>A0ABY8FVK2_9SPHN</name>
<accession>A0ABY8FVK2</accession>
<evidence type="ECO:0000313" key="4">
    <source>
        <dbReference type="Proteomes" id="UP001215827"/>
    </source>
</evidence>
<dbReference type="InterPro" id="IPR000873">
    <property type="entry name" value="AMP-dep_synth/lig_dom"/>
</dbReference>
<dbReference type="InterPro" id="IPR025110">
    <property type="entry name" value="AMP-bd_C"/>
</dbReference>
<dbReference type="EMBL" id="CP121106">
    <property type="protein sequence ID" value="WFL79029.1"/>
    <property type="molecule type" value="Genomic_DNA"/>
</dbReference>
<reference evidence="3 4" key="1">
    <citation type="submission" date="2023-03" db="EMBL/GenBank/DDBJ databases">
        <title>Altererythrobacter sp. CAU 1644 isolated from sand.</title>
        <authorList>
            <person name="Kim W."/>
        </authorList>
    </citation>
    <scope>NUCLEOTIDE SEQUENCE [LARGE SCALE GENOMIC DNA]</scope>
    <source>
        <strain evidence="3 4">CAU 1644</strain>
    </source>
</reference>
<feature type="domain" description="AMP-dependent synthetase/ligase" evidence="1">
    <location>
        <begin position="29"/>
        <end position="414"/>
    </location>
</feature>
<dbReference type="PROSITE" id="PS00455">
    <property type="entry name" value="AMP_BINDING"/>
    <property type="match status" value="1"/>
</dbReference>
<dbReference type="PANTHER" id="PTHR43767:SF1">
    <property type="entry name" value="NONRIBOSOMAL PEPTIDE SYNTHASE PES1 (EUROFUNG)-RELATED"/>
    <property type="match status" value="1"/>
</dbReference>
<protein>
    <submittedName>
        <fullName evidence="3">Long-chain fatty acid--CoA ligase</fullName>
    </submittedName>
</protein>
<dbReference type="Proteomes" id="UP001215827">
    <property type="component" value="Chromosome"/>
</dbReference>
<dbReference type="CDD" id="cd05936">
    <property type="entry name" value="FC-FACS_FadD_like"/>
    <property type="match status" value="1"/>
</dbReference>
<evidence type="ECO:0000259" key="1">
    <source>
        <dbReference type="Pfam" id="PF00501"/>
    </source>
</evidence>
<dbReference type="SUPFAM" id="SSF56801">
    <property type="entry name" value="Acetyl-CoA synthetase-like"/>
    <property type="match status" value="1"/>
</dbReference>
<dbReference type="Gene3D" id="3.40.50.12780">
    <property type="entry name" value="N-terminal domain of ligase-like"/>
    <property type="match status" value="1"/>
</dbReference>
<gene>
    <name evidence="3" type="ORF">P7228_06410</name>
</gene>
<keyword evidence="4" id="KW-1185">Reference proteome</keyword>